<accession>X1A8N4</accession>
<feature type="non-terminal residue" evidence="5">
    <location>
        <position position="1"/>
    </location>
</feature>
<name>X1A8N4_9ZZZZ</name>
<sequence>KIQPEEKNIKLELLQVVCGKSTIPMATVSIRTNGEILSATASGNGPIDASFSAVKQLIKRKVRLEEFLIQAITQGSDDIGKVHVQIENRGKLYYGFSANTDIVTAAVEAFLDAVSKIK</sequence>
<evidence type="ECO:0000256" key="1">
    <source>
        <dbReference type="ARBA" id="ARBA00022605"/>
    </source>
</evidence>
<dbReference type="InterPro" id="IPR036230">
    <property type="entry name" value="LeuA_allosteric_dom_sf"/>
</dbReference>
<dbReference type="EMBL" id="BART01004756">
    <property type="protein sequence ID" value="GAG56556.1"/>
    <property type="molecule type" value="Genomic_DNA"/>
</dbReference>
<dbReference type="FunFam" id="3.30.160.270:FF:000003">
    <property type="entry name" value="2-isopropylmalate synthase"/>
    <property type="match status" value="1"/>
</dbReference>
<protein>
    <recommendedName>
        <fullName evidence="4">2-isopropylmalate synthase LeuA allosteric (dimerisation) domain-containing protein</fullName>
    </recommendedName>
</protein>
<evidence type="ECO:0000259" key="4">
    <source>
        <dbReference type="SMART" id="SM00917"/>
    </source>
</evidence>
<dbReference type="Pfam" id="PF08502">
    <property type="entry name" value="LeuA_dimer"/>
    <property type="match status" value="1"/>
</dbReference>
<proteinExistence type="predicted"/>
<reference evidence="5" key="1">
    <citation type="journal article" date="2014" name="Front. Microbiol.">
        <title>High frequency of phylogenetically diverse reductive dehalogenase-homologous genes in deep subseafloor sedimentary metagenomes.</title>
        <authorList>
            <person name="Kawai M."/>
            <person name="Futagami T."/>
            <person name="Toyoda A."/>
            <person name="Takaki Y."/>
            <person name="Nishi S."/>
            <person name="Hori S."/>
            <person name="Arai W."/>
            <person name="Tsubouchi T."/>
            <person name="Morono Y."/>
            <person name="Uchiyama I."/>
            <person name="Ito T."/>
            <person name="Fujiyama A."/>
            <person name="Inagaki F."/>
            <person name="Takami H."/>
        </authorList>
    </citation>
    <scope>NUCLEOTIDE SEQUENCE</scope>
    <source>
        <strain evidence="5">Expedition CK06-06</strain>
    </source>
</reference>
<dbReference type="SMART" id="SM00917">
    <property type="entry name" value="LeuA_dimer"/>
    <property type="match status" value="1"/>
</dbReference>
<evidence type="ECO:0000313" key="5">
    <source>
        <dbReference type="EMBL" id="GAG56556.1"/>
    </source>
</evidence>
<dbReference type="InterPro" id="IPR013709">
    <property type="entry name" value="2-isopropylmalate_synth_dimer"/>
</dbReference>
<gene>
    <name evidence="5" type="ORF">S01H4_11638</name>
</gene>
<dbReference type="Gene3D" id="3.30.160.270">
    <property type="match status" value="1"/>
</dbReference>
<feature type="domain" description="2-isopropylmalate synthase LeuA allosteric (dimerisation)" evidence="4">
    <location>
        <begin position="8"/>
        <end position="118"/>
    </location>
</feature>
<dbReference type="AlphaFoldDB" id="X1A8N4"/>
<keyword evidence="3" id="KW-0100">Branched-chain amino acid biosynthesis</keyword>
<dbReference type="GO" id="GO:0003852">
    <property type="term" value="F:2-isopropylmalate synthase activity"/>
    <property type="evidence" value="ECO:0007669"/>
    <property type="project" value="InterPro"/>
</dbReference>
<keyword evidence="1" id="KW-0028">Amino-acid biosynthesis</keyword>
<evidence type="ECO:0000256" key="3">
    <source>
        <dbReference type="ARBA" id="ARBA00023304"/>
    </source>
</evidence>
<comment type="caution">
    <text evidence="5">The sequence shown here is derived from an EMBL/GenBank/DDBJ whole genome shotgun (WGS) entry which is preliminary data.</text>
</comment>
<organism evidence="5">
    <name type="scientific">marine sediment metagenome</name>
    <dbReference type="NCBI Taxonomy" id="412755"/>
    <lineage>
        <taxon>unclassified sequences</taxon>
        <taxon>metagenomes</taxon>
        <taxon>ecological metagenomes</taxon>
    </lineage>
</organism>
<dbReference type="SUPFAM" id="SSF110921">
    <property type="entry name" value="2-isopropylmalate synthase LeuA, allosteric (dimerisation) domain"/>
    <property type="match status" value="1"/>
</dbReference>
<evidence type="ECO:0000256" key="2">
    <source>
        <dbReference type="ARBA" id="ARBA00022679"/>
    </source>
</evidence>
<keyword evidence="2" id="KW-0808">Transferase</keyword>
<dbReference type="GO" id="GO:0009098">
    <property type="term" value="P:L-leucine biosynthetic process"/>
    <property type="evidence" value="ECO:0007669"/>
    <property type="project" value="InterPro"/>
</dbReference>